<sequence length="421" mass="47898">MSDVPLVFIHGMKGGTLRDASTGHLAWITAKQALGLGGRLQLPLTWKANEDQSGYLPFVQDRDTIVPDGILQKVLIREFYGGFLKKMKSLDRPTYTFVWDWRRDFNEAVARFTEFIQKIYQEKGPVQVIGHSAGGLITFAALNNVNTCHMFHSVVYAGTPFAQGIGWFEDVHCGSPVGFNKSILDSRVMLSFPSSWSFFPYKTNPKIFIDHRAESMEEEKKARIRVNQVDKSSLSKIDIYTLEAMLDEHPDLEVWEVDLLSADDWSNKKMSAYSLPINSKDWQMPGVEEPVFRKMLHEHVEHCVRQAATFRERLRYVPDVKHPPTSILYNATRPCKTRVLKDGPKSVRGFDFETLPKEMGDGRVAAVATRPPSEIPCSEYHTEKDHGTLLDDPVIFTILNNLLHGQRETPHSESTTQTTRE</sequence>
<evidence type="ECO:0000313" key="2">
    <source>
        <dbReference type="Proteomes" id="UP000241769"/>
    </source>
</evidence>
<name>A0A2P6MZL2_9EUKA</name>
<dbReference type="OrthoDB" id="10250441at2759"/>
<dbReference type="GO" id="GO:0006629">
    <property type="term" value="P:lipid metabolic process"/>
    <property type="evidence" value="ECO:0007669"/>
    <property type="project" value="InterPro"/>
</dbReference>
<dbReference type="Pfam" id="PF02450">
    <property type="entry name" value="LCAT"/>
    <property type="match status" value="1"/>
</dbReference>
<dbReference type="AlphaFoldDB" id="A0A2P6MZL2"/>
<dbReference type="Proteomes" id="UP000241769">
    <property type="component" value="Unassembled WGS sequence"/>
</dbReference>
<accession>A0A2P6MZL2</accession>
<protein>
    <submittedName>
        <fullName evidence="1">Uncharacterized protein</fullName>
    </submittedName>
</protein>
<dbReference type="InParanoid" id="A0A2P6MZL2"/>
<dbReference type="InterPro" id="IPR003386">
    <property type="entry name" value="LACT/PDAT_acylTrfase"/>
</dbReference>
<proteinExistence type="predicted"/>
<dbReference type="SUPFAM" id="SSF53474">
    <property type="entry name" value="alpha/beta-Hydrolases"/>
    <property type="match status" value="1"/>
</dbReference>
<reference evidence="1 2" key="1">
    <citation type="journal article" date="2018" name="Genome Biol. Evol.">
        <title>Multiple Roots of Fruiting Body Formation in Amoebozoa.</title>
        <authorList>
            <person name="Hillmann F."/>
            <person name="Forbes G."/>
            <person name="Novohradska S."/>
            <person name="Ferling I."/>
            <person name="Riege K."/>
            <person name="Groth M."/>
            <person name="Westermann M."/>
            <person name="Marz M."/>
            <person name="Spaller T."/>
            <person name="Winckler T."/>
            <person name="Schaap P."/>
            <person name="Glockner G."/>
        </authorList>
    </citation>
    <scope>NUCLEOTIDE SEQUENCE [LARGE SCALE GENOMIC DNA]</scope>
    <source>
        <strain evidence="1 2">Jena</strain>
    </source>
</reference>
<dbReference type="Gene3D" id="3.40.50.1820">
    <property type="entry name" value="alpha/beta hydrolase"/>
    <property type="match status" value="1"/>
</dbReference>
<keyword evidence="2" id="KW-1185">Reference proteome</keyword>
<organism evidence="1 2">
    <name type="scientific">Planoprotostelium fungivorum</name>
    <dbReference type="NCBI Taxonomy" id="1890364"/>
    <lineage>
        <taxon>Eukaryota</taxon>
        <taxon>Amoebozoa</taxon>
        <taxon>Evosea</taxon>
        <taxon>Variosea</taxon>
        <taxon>Cavosteliida</taxon>
        <taxon>Cavosteliaceae</taxon>
        <taxon>Planoprotostelium</taxon>
    </lineage>
</organism>
<dbReference type="InterPro" id="IPR029058">
    <property type="entry name" value="AB_hydrolase_fold"/>
</dbReference>
<comment type="caution">
    <text evidence="1">The sequence shown here is derived from an EMBL/GenBank/DDBJ whole genome shotgun (WGS) entry which is preliminary data.</text>
</comment>
<evidence type="ECO:0000313" key="1">
    <source>
        <dbReference type="EMBL" id="PRP77113.1"/>
    </source>
</evidence>
<dbReference type="EMBL" id="MDYQ01000280">
    <property type="protein sequence ID" value="PRP77113.1"/>
    <property type="molecule type" value="Genomic_DNA"/>
</dbReference>
<dbReference type="GO" id="GO:0008374">
    <property type="term" value="F:O-acyltransferase activity"/>
    <property type="evidence" value="ECO:0007669"/>
    <property type="project" value="InterPro"/>
</dbReference>
<gene>
    <name evidence="1" type="ORF">PROFUN_12968</name>
</gene>